<dbReference type="CDD" id="cd00030">
    <property type="entry name" value="C2"/>
    <property type="match status" value="1"/>
</dbReference>
<dbReference type="EMBL" id="DS113908">
    <property type="protein sequence ID" value="EAX93515.1"/>
    <property type="molecule type" value="Genomic_DNA"/>
</dbReference>
<dbReference type="Pfam" id="PF00168">
    <property type="entry name" value="C2"/>
    <property type="match status" value="1"/>
</dbReference>
<evidence type="ECO:0000259" key="1">
    <source>
        <dbReference type="PROSITE" id="PS50004"/>
    </source>
</evidence>
<dbReference type="KEGG" id="tva:4751237"/>
<dbReference type="VEuPathDB" id="TrichDB:TVAG_132330"/>
<feature type="domain" description="C2" evidence="1">
    <location>
        <begin position="1"/>
        <end position="108"/>
    </location>
</feature>
<name>A2FNL5_TRIV3</name>
<evidence type="ECO:0000313" key="3">
    <source>
        <dbReference type="Proteomes" id="UP000001542"/>
    </source>
</evidence>
<organism evidence="2 3">
    <name type="scientific">Trichomonas vaginalis (strain ATCC PRA-98 / G3)</name>
    <dbReference type="NCBI Taxonomy" id="412133"/>
    <lineage>
        <taxon>Eukaryota</taxon>
        <taxon>Metamonada</taxon>
        <taxon>Parabasalia</taxon>
        <taxon>Trichomonadida</taxon>
        <taxon>Trichomonadidae</taxon>
        <taxon>Trichomonas</taxon>
    </lineage>
</organism>
<dbReference type="InParanoid" id="A2FNL5"/>
<dbReference type="InterPro" id="IPR035892">
    <property type="entry name" value="C2_domain_sf"/>
</dbReference>
<keyword evidence="3" id="KW-1185">Reference proteome</keyword>
<gene>
    <name evidence="2" type="ORF">TVAG_132330</name>
</gene>
<dbReference type="InterPro" id="IPR000008">
    <property type="entry name" value="C2_dom"/>
</dbReference>
<protein>
    <submittedName>
        <fullName evidence="2">C2 domain containing protein</fullName>
    </submittedName>
</protein>
<dbReference type="SMR" id="A2FNL5"/>
<dbReference type="PROSITE" id="PS50004">
    <property type="entry name" value="C2"/>
    <property type="match status" value="1"/>
</dbReference>
<reference evidence="2" key="1">
    <citation type="submission" date="2006-10" db="EMBL/GenBank/DDBJ databases">
        <authorList>
            <person name="Amadeo P."/>
            <person name="Zhao Q."/>
            <person name="Wortman J."/>
            <person name="Fraser-Liggett C."/>
            <person name="Carlton J."/>
        </authorList>
    </citation>
    <scope>NUCLEOTIDE SEQUENCE</scope>
    <source>
        <strain evidence="2">G3</strain>
    </source>
</reference>
<sequence>MLHFSVVNCRGLPDKNSDGKLNTYVQVEVRDGDNKLRLNKDTQVVEKSLNPEYPTEYFSVLKNECSSIKFSVMEEDGIEPVCFLKLKLFSLLPKMGKILTREMLVSNP</sequence>
<evidence type="ECO:0000313" key="2">
    <source>
        <dbReference type="EMBL" id="EAX93515.1"/>
    </source>
</evidence>
<dbReference type="AlphaFoldDB" id="A2FNL5"/>
<dbReference type="VEuPathDB" id="TrichDB:TVAGG3_0735960"/>
<reference evidence="2" key="2">
    <citation type="journal article" date="2007" name="Science">
        <title>Draft genome sequence of the sexually transmitted pathogen Trichomonas vaginalis.</title>
        <authorList>
            <person name="Carlton J.M."/>
            <person name="Hirt R.P."/>
            <person name="Silva J.C."/>
            <person name="Delcher A.L."/>
            <person name="Schatz M."/>
            <person name="Zhao Q."/>
            <person name="Wortman J.R."/>
            <person name="Bidwell S.L."/>
            <person name="Alsmark U.C.M."/>
            <person name="Besteiro S."/>
            <person name="Sicheritz-Ponten T."/>
            <person name="Noel C.J."/>
            <person name="Dacks J.B."/>
            <person name="Foster P.G."/>
            <person name="Simillion C."/>
            <person name="Van de Peer Y."/>
            <person name="Miranda-Saavedra D."/>
            <person name="Barton G.J."/>
            <person name="Westrop G.D."/>
            <person name="Mueller S."/>
            <person name="Dessi D."/>
            <person name="Fiori P.L."/>
            <person name="Ren Q."/>
            <person name="Paulsen I."/>
            <person name="Zhang H."/>
            <person name="Bastida-Corcuera F.D."/>
            <person name="Simoes-Barbosa A."/>
            <person name="Brown M.T."/>
            <person name="Hayes R.D."/>
            <person name="Mukherjee M."/>
            <person name="Okumura C.Y."/>
            <person name="Schneider R."/>
            <person name="Smith A.J."/>
            <person name="Vanacova S."/>
            <person name="Villalvazo M."/>
            <person name="Haas B.J."/>
            <person name="Pertea M."/>
            <person name="Feldblyum T.V."/>
            <person name="Utterback T.R."/>
            <person name="Shu C.L."/>
            <person name="Osoegawa K."/>
            <person name="de Jong P.J."/>
            <person name="Hrdy I."/>
            <person name="Horvathova L."/>
            <person name="Zubacova Z."/>
            <person name="Dolezal P."/>
            <person name="Malik S.B."/>
            <person name="Logsdon J.M. Jr."/>
            <person name="Henze K."/>
            <person name="Gupta A."/>
            <person name="Wang C.C."/>
            <person name="Dunne R.L."/>
            <person name="Upcroft J.A."/>
            <person name="Upcroft P."/>
            <person name="White O."/>
            <person name="Salzberg S.L."/>
            <person name="Tang P."/>
            <person name="Chiu C.-H."/>
            <person name="Lee Y.-S."/>
            <person name="Embley T.M."/>
            <person name="Coombs G.H."/>
            <person name="Mottram J.C."/>
            <person name="Tachezy J."/>
            <person name="Fraser-Liggett C.M."/>
            <person name="Johnson P.J."/>
        </authorList>
    </citation>
    <scope>NUCLEOTIDE SEQUENCE [LARGE SCALE GENOMIC DNA]</scope>
    <source>
        <strain evidence="2">G3</strain>
    </source>
</reference>
<dbReference type="SUPFAM" id="SSF49562">
    <property type="entry name" value="C2 domain (Calcium/lipid-binding domain, CaLB)"/>
    <property type="match status" value="1"/>
</dbReference>
<proteinExistence type="predicted"/>
<accession>A2FNL5</accession>
<dbReference type="Gene3D" id="2.60.40.150">
    <property type="entry name" value="C2 domain"/>
    <property type="match status" value="1"/>
</dbReference>
<dbReference type="SMART" id="SM00239">
    <property type="entry name" value="C2"/>
    <property type="match status" value="1"/>
</dbReference>
<dbReference type="Proteomes" id="UP000001542">
    <property type="component" value="Unassembled WGS sequence"/>
</dbReference>
<dbReference type="RefSeq" id="XP_001306445.1">
    <property type="nucleotide sequence ID" value="XM_001306444.1"/>
</dbReference>